<feature type="region of interest" description="Disordered" evidence="2">
    <location>
        <begin position="480"/>
        <end position="536"/>
    </location>
</feature>
<accession>A0A401RN55</accession>
<feature type="domain" description="Nucleoside diphosphate kinase-like" evidence="3">
    <location>
        <begin position="336"/>
        <end position="474"/>
    </location>
</feature>
<dbReference type="AlphaFoldDB" id="A0A401RN55"/>
<feature type="domain" description="Nucleoside diphosphate kinase-like" evidence="3">
    <location>
        <begin position="237"/>
        <end position="335"/>
    </location>
</feature>
<protein>
    <recommendedName>
        <fullName evidence="3">Nucleoside diphosphate kinase-like domain-containing protein</fullName>
    </recommendedName>
</protein>
<dbReference type="Proteomes" id="UP000287033">
    <property type="component" value="Unassembled WGS sequence"/>
</dbReference>
<feature type="compositionally biased region" description="Acidic residues" evidence="2">
    <location>
        <begin position="500"/>
        <end position="511"/>
    </location>
</feature>
<feature type="compositionally biased region" description="Low complexity" evidence="2">
    <location>
        <begin position="486"/>
        <end position="496"/>
    </location>
</feature>
<name>A0A401RN55_CHIPU</name>
<evidence type="ECO:0000313" key="5">
    <source>
        <dbReference type="Proteomes" id="UP000287033"/>
    </source>
</evidence>
<dbReference type="OrthoDB" id="10263751at2759"/>
<dbReference type="Pfam" id="PF00334">
    <property type="entry name" value="NDK"/>
    <property type="match status" value="3"/>
</dbReference>
<sequence length="549" mass="62690">MLSVFRKLKMEFGDELLHFHTVEASLIPLLKGFEGKCEPAFIFIVAGKIADYVKGVNAPVIRNKIVAFLEREIEFYEKGVEREEIETVQLYDVEDEMEDFMQAVTTKQVDKLFTVLVIKPNTLITGDDSSIKEQISEAGFQIMAEEMVHLTEEEAKELYEHKKHQRNFEEIVQTMSSGVCDILLLSEEGEVKQFELEFDVQVAEIAKTNDEDSDIRDLAYRLFSFFFPTVYEKFKKTEKTLAIIRPQLLQERKDEILEEIANARFTIGRQKEITLTEDQLTTFYQINEKTILTPEFIEFMTSLRAKFAIEDMPFNQLHGSDDDEIATKELHYFFPVEHTLVALKAVALRECKGAIIIKIQQASFTITAIKAVELTAETAAEFYKVYEEESFFNELIENMTQSPTVMMILTKENAVRDWNELMGPADHELAKASFPNSLRAQFDTSILRNGFHSSPNVKHARYCINLFFGDTILDSFGASLEEEQPASESPSPAASPTDVEPSDVEPSDMVDVEGPTGEQEITASENIHAKKADKLQLSTEELYTKTQWK</sequence>
<organism evidence="4 5">
    <name type="scientific">Chiloscyllium punctatum</name>
    <name type="common">Brownbanded bambooshark</name>
    <name type="synonym">Hemiscyllium punctatum</name>
    <dbReference type="NCBI Taxonomy" id="137246"/>
    <lineage>
        <taxon>Eukaryota</taxon>
        <taxon>Metazoa</taxon>
        <taxon>Chordata</taxon>
        <taxon>Craniata</taxon>
        <taxon>Vertebrata</taxon>
        <taxon>Chondrichthyes</taxon>
        <taxon>Elasmobranchii</taxon>
        <taxon>Galeomorphii</taxon>
        <taxon>Galeoidea</taxon>
        <taxon>Orectolobiformes</taxon>
        <taxon>Hemiscylliidae</taxon>
        <taxon>Chiloscyllium</taxon>
    </lineage>
</organism>
<dbReference type="SMART" id="SM00562">
    <property type="entry name" value="NDK"/>
    <property type="match status" value="2"/>
</dbReference>
<dbReference type="InterPro" id="IPR034907">
    <property type="entry name" value="NDK-like_dom"/>
</dbReference>
<gene>
    <name evidence="4" type="ORF">chiPu_0000076</name>
</gene>
<proteinExistence type="inferred from homology"/>
<comment type="similarity">
    <text evidence="1">Belongs to the NDK family.</text>
</comment>
<keyword evidence="5" id="KW-1185">Reference proteome</keyword>
<dbReference type="STRING" id="137246.A0A401RN55"/>
<comment type="caution">
    <text evidence="1">Lacks conserved residue(s) required for the propagation of feature annotation.</text>
</comment>
<evidence type="ECO:0000256" key="2">
    <source>
        <dbReference type="SAM" id="MobiDB-lite"/>
    </source>
</evidence>
<dbReference type="InterPro" id="IPR051766">
    <property type="entry name" value="TXND_domain-containing"/>
</dbReference>
<dbReference type="PANTHER" id="PTHR46135:SF3">
    <property type="entry name" value="NME_NM23 FAMILY MEMBER 8"/>
    <property type="match status" value="1"/>
</dbReference>
<dbReference type="SUPFAM" id="SSF54919">
    <property type="entry name" value="Nucleoside diphosphate kinase, NDK"/>
    <property type="match status" value="3"/>
</dbReference>
<evidence type="ECO:0000256" key="1">
    <source>
        <dbReference type="PROSITE-ProRule" id="PRU00706"/>
    </source>
</evidence>
<dbReference type="PROSITE" id="PS51374">
    <property type="entry name" value="NDPK_LIKE"/>
    <property type="match status" value="2"/>
</dbReference>
<dbReference type="InterPro" id="IPR036850">
    <property type="entry name" value="NDK-like_dom_sf"/>
</dbReference>
<dbReference type="PANTHER" id="PTHR46135">
    <property type="entry name" value="NME/NM23 FAMILY MEMBER 8"/>
    <property type="match status" value="1"/>
</dbReference>
<evidence type="ECO:0000313" key="4">
    <source>
        <dbReference type="EMBL" id="GCC19569.1"/>
    </source>
</evidence>
<evidence type="ECO:0000259" key="3">
    <source>
        <dbReference type="SMART" id="SM00562"/>
    </source>
</evidence>
<dbReference type="Gene3D" id="3.30.70.141">
    <property type="entry name" value="Nucleoside diphosphate kinase-like domain"/>
    <property type="match status" value="3"/>
</dbReference>
<dbReference type="EMBL" id="BEZZ01000001">
    <property type="protein sequence ID" value="GCC19569.1"/>
    <property type="molecule type" value="Genomic_DNA"/>
</dbReference>
<reference evidence="4 5" key="1">
    <citation type="journal article" date="2018" name="Nat. Ecol. Evol.">
        <title>Shark genomes provide insights into elasmobranch evolution and the origin of vertebrates.</title>
        <authorList>
            <person name="Hara Y"/>
            <person name="Yamaguchi K"/>
            <person name="Onimaru K"/>
            <person name="Kadota M"/>
            <person name="Koyanagi M"/>
            <person name="Keeley SD"/>
            <person name="Tatsumi K"/>
            <person name="Tanaka K"/>
            <person name="Motone F"/>
            <person name="Kageyama Y"/>
            <person name="Nozu R"/>
            <person name="Adachi N"/>
            <person name="Nishimura O"/>
            <person name="Nakagawa R"/>
            <person name="Tanegashima C"/>
            <person name="Kiyatake I"/>
            <person name="Matsumoto R"/>
            <person name="Murakumo K"/>
            <person name="Nishida K"/>
            <person name="Terakita A"/>
            <person name="Kuratani S"/>
            <person name="Sato K"/>
            <person name="Hyodo S Kuraku.S."/>
        </authorList>
    </citation>
    <scope>NUCLEOTIDE SEQUENCE [LARGE SCALE GENOMIC DNA]</scope>
</reference>
<comment type="caution">
    <text evidence="4">The sequence shown here is derived from an EMBL/GenBank/DDBJ whole genome shotgun (WGS) entry which is preliminary data.</text>
</comment>